<name>A0A8T0RBP4_PANVG</name>
<keyword evidence="3" id="KW-1185">Reference proteome</keyword>
<organism evidence="2 3">
    <name type="scientific">Panicum virgatum</name>
    <name type="common">Blackwell switchgrass</name>
    <dbReference type="NCBI Taxonomy" id="38727"/>
    <lineage>
        <taxon>Eukaryota</taxon>
        <taxon>Viridiplantae</taxon>
        <taxon>Streptophyta</taxon>
        <taxon>Embryophyta</taxon>
        <taxon>Tracheophyta</taxon>
        <taxon>Spermatophyta</taxon>
        <taxon>Magnoliopsida</taxon>
        <taxon>Liliopsida</taxon>
        <taxon>Poales</taxon>
        <taxon>Poaceae</taxon>
        <taxon>PACMAD clade</taxon>
        <taxon>Panicoideae</taxon>
        <taxon>Panicodae</taxon>
        <taxon>Paniceae</taxon>
        <taxon>Panicinae</taxon>
        <taxon>Panicum</taxon>
        <taxon>Panicum sect. Hiantes</taxon>
    </lineage>
</organism>
<evidence type="ECO:0000313" key="3">
    <source>
        <dbReference type="Proteomes" id="UP000823388"/>
    </source>
</evidence>
<protein>
    <submittedName>
        <fullName evidence="2">Uncharacterized protein</fullName>
    </submittedName>
</protein>
<reference evidence="2" key="1">
    <citation type="submission" date="2020-05" db="EMBL/GenBank/DDBJ databases">
        <title>WGS assembly of Panicum virgatum.</title>
        <authorList>
            <person name="Lovell J.T."/>
            <person name="Jenkins J."/>
            <person name="Shu S."/>
            <person name="Juenger T.E."/>
            <person name="Schmutz J."/>
        </authorList>
    </citation>
    <scope>NUCLEOTIDE SEQUENCE</scope>
    <source>
        <strain evidence="2">AP13</strain>
    </source>
</reference>
<evidence type="ECO:0000256" key="1">
    <source>
        <dbReference type="SAM" id="MobiDB-lite"/>
    </source>
</evidence>
<dbReference type="Proteomes" id="UP000823388">
    <property type="component" value="Chromosome 6K"/>
</dbReference>
<sequence length="91" mass="9600">MPRKQEAKNKPSANGMSAADLPALGGPPPAGQTPYLAQQKNPPSQAAPSNLGTQNPRGPNTLQPPYQPAEKRNKNGGKKHSANGMSRDVKY</sequence>
<accession>A0A8T0RBP4</accession>
<feature type="compositionally biased region" description="Polar residues" evidence="1">
    <location>
        <begin position="35"/>
        <end position="64"/>
    </location>
</feature>
<evidence type="ECO:0000313" key="2">
    <source>
        <dbReference type="EMBL" id="KAG2583251.1"/>
    </source>
</evidence>
<dbReference type="AlphaFoldDB" id="A0A8T0RBP4"/>
<dbReference type="EMBL" id="CM029047">
    <property type="protein sequence ID" value="KAG2583251.1"/>
    <property type="molecule type" value="Genomic_DNA"/>
</dbReference>
<feature type="region of interest" description="Disordered" evidence="1">
    <location>
        <begin position="1"/>
        <end position="91"/>
    </location>
</feature>
<gene>
    <name evidence="2" type="ORF">PVAP13_6KG152512</name>
</gene>
<proteinExistence type="predicted"/>
<comment type="caution">
    <text evidence="2">The sequence shown here is derived from an EMBL/GenBank/DDBJ whole genome shotgun (WGS) entry which is preliminary data.</text>
</comment>